<dbReference type="AlphaFoldDB" id="A0AAX4IVL3"/>
<keyword evidence="1" id="KW-0812">Transmembrane</keyword>
<keyword evidence="3" id="KW-1185">Reference proteome</keyword>
<evidence type="ECO:0000256" key="1">
    <source>
        <dbReference type="SAM" id="Phobius"/>
    </source>
</evidence>
<organism evidence="2 3">
    <name type="scientific">Colletotrichum destructivum</name>
    <dbReference type="NCBI Taxonomy" id="34406"/>
    <lineage>
        <taxon>Eukaryota</taxon>
        <taxon>Fungi</taxon>
        <taxon>Dikarya</taxon>
        <taxon>Ascomycota</taxon>
        <taxon>Pezizomycotina</taxon>
        <taxon>Sordariomycetes</taxon>
        <taxon>Hypocreomycetidae</taxon>
        <taxon>Glomerellales</taxon>
        <taxon>Glomerellaceae</taxon>
        <taxon>Colletotrichum</taxon>
        <taxon>Colletotrichum destructivum species complex</taxon>
    </lineage>
</organism>
<gene>
    <name evidence="2" type="ORF">CDEST_12157</name>
</gene>
<reference evidence="3" key="1">
    <citation type="journal article" date="2023" name="bioRxiv">
        <title>Complete genome of the Medicago anthracnose fungus, Colletotrichum destructivum, reveals a mini-chromosome-like region within a core chromosome.</title>
        <authorList>
            <person name="Lapalu N."/>
            <person name="Simon A."/>
            <person name="Lu A."/>
            <person name="Plaumann P.-L."/>
            <person name="Amselem J."/>
            <person name="Pigne S."/>
            <person name="Auger A."/>
            <person name="Koch C."/>
            <person name="Dallery J.-F."/>
            <person name="O'Connell R.J."/>
        </authorList>
    </citation>
    <scope>NUCLEOTIDE SEQUENCE [LARGE SCALE GENOMIC DNA]</scope>
    <source>
        <strain evidence="3">CBS 520.97</strain>
    </source>
</reference>
<protein>
    <submittedName>
        <fullName evidence="2">Uncharacterized protein</fullName>
    </submittedName>
</protein>
<sequence length="88" mass="9512">MVFVCTRLEMSSKPIVDHDDALFSNPDLLGHYLVPGALIASAGIGYNSSMMNGIQGVDGWSSKTLVLYYLSPVLRSIGITLINVIIQI</sequence>
<keyword evidence="1" id="KW-1133">Transmembrane helix</keyword>
<feature type="transmembrane region" description="Helical" evidence="1">
    <location>
        <begin position="29"/>
        <end position="46"/>
    </location>
</feature>
<name>A0AAX4IVL3_9PEZI</name>
<proteinExistence type="predicted"/>
<evidence type="ECO:0000313" key="2">
    <source>
        <dbReference type="EMBL" id="WQF87143.1"/>
    </source>
</evidence>
<accession>A0AAX4IVL3</accession>
<evidence type="ECO:0000313" key="3">
    <source>
        <dbReference type="Proteomes" id="UP001322277"/>
    </source>
</evidence>
<dbReference type="EMBL" id="CP137312">
    <property type="protein sequence ID" value="WQF87143.1"/>
    <property type="molecule type" value="Genomic_DNA"/>
</dbReference>
<feature type="transmembrane region" description="Helical" evidence="1">
    <location>
        <begin position="66"/>
        <end position="86"/>
    </location>
</feature>
<keyword evidence="1" id="KW-0472">Membrane</keyword>
<dbReference type="RefSeq" id="XP_062784364.1">
    <property type="nucleotide sequence ID" value="XM_062928313.1"/>
</dbReference>
<dbReference type="KEGG" id="cdet:87948657"/>
<dbReference type="GeneID" id="87948657"/>
<dbReference type="Proteomes" id="UP001322277">
    <property type="component" value="Chromosome 8"/>
</dbReference>